<dbReference type="GO" id="GO:0004803">
    <property type="term" value="F:transposase activity"/>
    <property type="evidence" value="ECO:0007669"/>
    <property type="project" value="InterPro"/>
</dbReference>
<name>A0A5J4RAJ9_9ZZZZ</name>
<feature type="domain" description="Transposase IS4-like" evidence="1">
    <location>
        <begin position="102"/>
        <end position="333"/>
    </location>
</feature>
<dbReference type="InterPro" id="IPR002559">
    <property type="entry name" value="Transposase_11"/>
</dbReference>
<dbReference type="AlphaFoldDB" id="A0A5J4RAJ9"/>
<accession>A0A5J4RAJ9</accession>
<proteinExistence type="predicted"/>
<dbReference type="GO" id="GO:0003677">
    <property type="term" value="F:DNA binding"/>
    <property type="evidence" value="ECO:0007669"/>
    <property type="project" value="InterPro"/>
</dbReference>
<gene>
    <name evidence="3" type="ORF">EZS27_021119</name>
</gene>
<dbReference type="Pfam" id="PF01609">
    <property type="entry name" value="DDE_Tnp_1"/>
    <property type="match status" value="1"/>
</dbReference>
<dbReference type="InterPro" id="IPR047647">
    <property type="entry name" value="ISAs1_transpos"/>
</dbReference>
<dbReference type="InterPro" id="IPR051698">
    <property type="entry name" value="Transposase_11-like"/>
</dbReference>
<reference evidence="3" key="1">
    <citation type="submission" date="2019-03" db="EMBL/GenBank/DDBJ databases">
        <title>Single cell metagenomics reveals metabolic interactions within the superorganism composed of flagellate Streblomastix strix and complex community of Bacteroidetes bacteria on its surface.</title>
        <authorList>
            <person name="Treitli S.C."/>
            <person name="Kolisko M."/>
            <person name="Husnik F."/>
            <person name="Keeling P."/>
            <person name="Hampl V."/>
        </authorList>
    </citation>
    <scope>NUCLEOTIDE SEQUENCE</scope>
    <source>
        <strain evidence="3">STM</strain>
    </source>
</reference>
<dbReference type="NCBIfam" id="NF033564">
    <property type="entry name" value="transpos_ISAs1"/>
    <property type="match status" value="1"/>
</dbReference>
<sequence>MQTPISYFTELTDPRVDRSKEHLMEDIIFITIAAVICGAETWNDIENYGKSKESWLRQYLQLPNGIPSHDTFNRFFSALDPDEFEQAFLSWIKAISNLTEGDVVSIDGKTICGSREGDSKRAVHIVSAWSKANQLSLGQVKVDEKSNEITAIPKLLNVLALKGCLVTIDAMGCQRDIASRIIEKEANYLLAVKGNQGCLEEDVERTIRFAKPTSEWIEDDFGHGRIEQRKCTLYNDLSFIDNASAWKNLTAIVKIEATRYTKSSGKEEKEVRIYITSSQANAEVIGKGVRSHWSIENNLHWQLDVSFNEDDSRKREGYAAQNFSMLNRIALNLIKHEQSKRRSMKGKRLDAGRNNEYLLKILIN</sequence>
<organism evidence="3">
    <name type="scientific">termite gut metagenome</name>
    <dbReference type="NCBI Taxonomy" id="433724"/>
    <lineage>
        <taxon>unclassified sequences</taxon>
        <taxon>metagenomes</taxon>
        <taxon>organismal metagenomes</taxon>
    </lineage>
</organism>
<feature type="domain" description="H repeat-associated protein N-terminal" evidence="2">
    <location>
        <begin position="6"/>
        <end position="92"/>
    </location>
</feature>
<comment type="caution">
    <text evidence="3">The sequence shown here is derived from an EMBL/GenBank/DDBJ whole genome shotgun (WGS) entry which is preliminary data.</text>
</comment>
<evidence type="ECO:0000259" key="2">
    <source>
        <dbReference type="Pfam" id="PF13808"/>
    </source>
</evidence>
<dbReference type="InterPro" id="IPR032806">
    <property type="entry name" value="YbfD_N"/>
</dbReference>
<dbReference type="PANTHER" id="PTHR30298">
    <property type="entry name" value="H REPEAT-ASSOCIATED PREDICTED TRANSPOSASE"/>
    <property type="match status" value="1"/>
</dbReference>
<dbReference type="Pfam" id="PF13808">
    <property type="entry name" value="DDE_Tnp_1_assoc"/>
    <property type="match status" value="1"/>
</dbReference>
<dbReference type="EMBL" id="SNRY01001543">
    <property type="protein sequence ID" value="KAA6330150.1"/>
    <property type="molecule type" value="Genomic_DNA"/>
</dbReference>
<dbReference type="GO" id="GO:0006313">
    <property type="term" value="P:DNA transposition"/>
    <property type="evidence" value="ECO:0007669"/>
    <property type="project" value="InterPro"/>
</dbReference>
<dbReference type="PANTHER" id="PTHR30298:SF0">
    <property type="entry name" value="PROTEIN YBFL-RELATED"/>
    <property type="match status" value="1"/>
</dbReference>
<evidence type="ECO:0000259" key="1">
    <source>
        <dbReference type="Pfam" id="PF01609"/>
    </source>
</evidence>
<evidence type="ECO:0000313" key="3">
    <source>
        <dbReference type="EMBL" id="KAA6330150.1"/>
    </source>
</evidence>
<evidence type="ECO:0008006" key="4">
    <source>
        <dbReference type="Google" id="ProtNLM"/>
    </source>
</evidence>
<protein>
    <recommendedName>
        <fullName evidence="4">ISAs1 family transposase</fullName>
    </recommendedName>
</protein>